<evidence type="ECO:0000313" key="5">
    <source>
        <dbReference type="Proteomes" id="UP000637423"/>
    </source>
</evidence>
<dbReference type="Proteomes" id="UP000637423">
    <property type="component" value="Unassembled WGS sequence"/>
</dbReference>
<protein>
    <submittedName>
        <fullName evidence="4">Short-chain dehydrogenase/reductase</fullName>
    </submittedName>
</protein>
<dbReference type="PRINTS" id="PR00081">
    <property type="entry name" value="GDHRDH"/>
</dbReference>
<dbReference type="Gene3D" id="3.40.50.720">
    <property type="entry name" value="NAD(P)-binding Rossmann-like Domain"/>
    <property type="match status" value="1"/>
</dbReference>
<dbReference type="PANTHER" id="PTHR44196:SF1">
    <property type="entry name" value="DEHYDROGENASE_REDUCTASE SDR FAMILY MEMBER 7B"/>
    <property type="match status" value="1"/>
</dbReference>
<gene>
    <name evidence="4" type="ORF">GCM10011396_09070</name>
</gene>
<dbReference type="InterPro" id="IPR002347">
    <property type="entry name" value="SDR_fam"/>
</dbReference>
<name>A0A916XCV5_9BURK</name>
<reference evidence="4" key="1">
    <citation type="journal article" date="2014" name="Int. J. Syst. Evol. Microbiol.">
        <title>Complete genome sequence of Corynebacterium casei LMG S-19264T (=DSM 44701T), isolated from a smear-ripened cheese.</title>
        <authorList>
            <consortium name="US DOE Joint Genome Institute (JGI-PGF)"/>
            <person name="Walter F."/>
            <person name="Albersmeier A."/>
            <person name="Kalinowski J."/>
            <person name="Ruckert C."/>
        </authorList>
    </citation>
    <scope>NUCLEOTIDE SEQUENCE</scope>
    <source>
        <strain evidence="4">CGMCC 1.10998</strain>
    </source>
</reference>
<reference evidence="4" key="2">
    <citation type="submission" date="2020-09" db="EMBL/GenBank/DDBJ databases">
        <authorList>
            <person name="Sun Q."/>
            <person name="Zhou Y."/>
        </authorList>
    </citation>
    <scope>NUCLEOTIDE SEQUENCE</scope>
    <source>
        <strain evidence="4">CGMCC 1.10998</strain>
    </source>
</reference>
<dbReference type="NCBIfam" id="NF006119">
    <property type="entry name" value="PRK08264.1-5"/>
    <property type="match status" value="1"/>
</dbReference>
<dbReference type="Pfam" id="PF00106">
    <property type="entry name" value="adh_short"/>
    <property type="match status" value="1"/>
</dbReference>
<comment type="similarity">
    <text evidence="1 3">Belongs to the short-chain dehydrogenases/reductases (SDR) family.</text>
</comment>
<dbReference type="RefSeq" id="WP_188564766.1">
    <property type="nucleotide sequence ID" value="NZ_BMED01000001.1"/>
</dbReference>
<accession>A0A916XCV5</accession>
<dbReference type="SUPFAM" id="SSF51735">
    <property type="entry name" value="NAD(P)-binding Rossmann-fold domains"/>
    <property type="match status" value="1"/>
</dbReference>
<evidence type="ECO:0000256" key="3">
    <source>
        <dbReference type="RuleBase" id="RU000363"/>
    </source>
</evidence>
<comment type="caution">
    <text evidence="4">The sequence shown here is derived from an EMBL/GenBank/DDBJ whole genome shotgun (WGS) entry which is preliminary data.</text>
</comment>
<proteinExistence type="inferred from homology"/>
<dbReference type="EMBL" id="BMED01000001">
    <property type="protein sequence ID" value="GGC64296.1"/>
    <property type="molecule type" value="Genomic_DNA"/>
</dbReference>
<dbReference type="PROSITE" id="PS00061">
    <property type="entry name" value="ADH_SHORT"/>
    <property type="match status" value="1"/>
</dbReference>
<keyword evidence="5" id="KW-1185">Reference proteome</keyword>
<evidence type="ECO:0000256" key="2">
    <source>
        <dbReference type="ARBA" id="ARBA00023002"/>
    </source>
</evidence>
<dbReference type="InterPro" id="IPR036291">
    <property type="entry name" value="NAD(P)-bd_dom_sf"/>
</dbReference>
<dbReference type="GO" id="GO:0016020">
    <property type="term" value="C:membrane"/>
    <property type="evidence" value="ECO:0007669"/>
    <property type="project" value="TreeGrafter"/>
</dbReference>
<dbReference type="PANTHER" id="PTHR44196">
    <property type="entry name" value="DEHYDROGENASE/REDUCTASE SDR FAMILY MEMBER 7B"/>
    <property type="match status" value="1"/>
</dbReference>
<dbReference type="InterPro" id="IPR020904">
    <property type="entry name" value="Sc_DH/Rdtase_CS"/>
</dbReference>
<keyword evidence="2" id="KW-0560">Oxidoreductase</keyword>
<evidence type="ECO:0000256" key="1">
    <source>
        <dbReference type="ARBA" id="ARBA00006484"/>
    </source>
</evidence>
<dbReference type="AlphaFoldDB" id="A0A916XCV5"/>
<sequence>MIIKNSVILITGANRGLGLALAQAALKAGAGKVYAAARDPATVDVAGVHPLKLDVTKGADIVAALQSCPDVNIVINNAGIDTSTALMSDDAAASLRSEMEVNVFGLLALSRAFAPTLAKNGGGAIVNILSALSWVNMAKHATYSVTKAAAWSVTNGLRGELAGQKTQVVGVHVGYMETGMTEGIDAPKASPVDVADTVFAAVEAGKDEVLADGTAQHVKAGLGADRGIYLGEPRA</sequence>
<dbReference type="NCBIfam" id="NF006117">
    <property type="entry name" value="PRK08264.1-3"/>
    <property type="match status" value="1"/>
</dbReference>
<dbReference type="PRINTS" id="PR00080">
    <property type="entry name" value="SDRFAMILY"/>
</dbReference>
<organism evidence="4 5">
    <name type="scientific">Undibacterium terreum</name>
    <dbReference type="NCBI Taxonomy" id="1224302"/>
    <lineage>
        <taxon>Bacteria</taxon>
        <taxon>Pseudomonadati</taxon>
        <taxon>Pseudomonadota</taxon>
        <taxon>Betaproteobacteria</taxon>
        <taxon>Burkholderiales</taxon>
        <taxon>Oxalobacteraceae</taxon>
        <taxon>Undibacterium</taxon>
    </lineage>
</organism>
<dbReference type="GO" id="GO:0016491">
    <property type="term" value="F:oxidoreductase activity"/>
    <property type="evidence" value="ECO:0007669"/>
    <property type="project" value="UniProtKB-KW"/>
</dbReference>
<evidence type="ECO:0000313" key="4">
    <source>
        <dbReference type="EMBL" id="GGC64296.1"/>
    </source>
</evidence>